<feature type="binding site" evidence="8">
    <location>
        <position position="39"/>
    </location>
    <ligand>
        <name>ATP</name>
        <dbReference type="ChEBI" id="CHEBI:30616"/>
    </ligand>
</feature>
<evidence type="ECO:0000256" key="4">
    <source>
        <dbReference type="ARBA" id="ARBA00022840"/>
    </source>
</evidence>
<dbReference type="eggNOG" id="COG0326">
    <property type="taxonomic scope" value="Bacteria"/>
</dbReference>
<keyword evidence="3 7" id="KW-0547">Nucleotide-binding</keyword>
<dbReference type="PANTHER" id="PTHR11528">
    <property type="entry name" value="HEAT SHOCK PROTEIN 90 FAMILY MEMBER"/>
    <property type="match status" value="1"/>
</dbReference>
<dbReference type="PIRSF" id="PIRSF002583">
    <property type="entry name" value="Hsp90"/>
    <property type="match status" value="1"/>
</dbReference>
<dbReference type="InterPro" id="IPR037196">
    <property type="entry name" value="HSP90_C"/>
</dbReference>
<keyword evidence="6 7" id="KW-0143">Chaperone</keyword>
<evidence type="ECO:0000256" key="7">
    <source>
        <dbReference type="HAMAP-Rule" id="MF_00505"/>
    </source>
</evidence>
<comment type="caution">
    <text evidence="7">Lacks conserved residue(s) required for the propagation of feature annotation.</text>
</comment>
<feature type="region of interest" description="A; substrate-binding" evidence="7">
    <location>
        <begin position="1"/>
        <end position="330"/>
    </location>
</feature>
<dbReference type="SUPFAM" id="SSF55874">
    <property type="entry name" value="ATPase domain of HSP90 chaperone/DNA topoisomerase II/histidine kinase"/>
    <property type="match status" value="1"/>
</dbReference>
<dbReference type="InterPro" id="IPR001404">
    <property type="entry name" value="Hsp90_fam"/>
</dbReference>
<feature type="binding site" evidence="8">
    <location>
        <position position="330"/>
    </location>
    <ligand>
        <name>ATP</name>
        <dbReference type="ChEBI" id="CHEBI:30616"/>
    </ligand>
</feature>
<keyword evidence="5 7" id="KW-0346">Stress response</keyword>
<proteinExistence type="inferred from homology"/>
<feature type="binding site" evidence="8">
    <location>
        <position position="89"/>
    </location>
    <ligand>
        <name>ATP</name>
        <dbReference type="ChEBI" id="CHEBI:30616"/>
    </ligand>
</feature>
<dbReference type="InParanoid" id="E8R150"/>
<evidence type="ECO:0000256" key="6">
    <source>
        <dbReference type="ARBA" id="ARBA00023186"/>
    </source>
</evidence>
<dbReference type="InterPro" id="IPR036890">
    <property type="entry name" value="HATPase_C_sf"/>
</dbReference>
<evidence type="ECO:0000256" key="3">
    <source>
        <dbReference type="ARBA" id="ARBA00022741"/>
    </source>
</evidence>
<sequence>MTTQTPPVSERHAFQAEIKQLLNLLAHSIYQGKEIALRELISNASDALNKMRLTALVEGSPLDPDELGITLTIDKEAGTLTIADNGVGMTHEELRSNLGTIAHSGSREFVRNLTRIPEEAKAINLIGQFGVGFYSAFMVADRVVVLSRSHRSEETWKWESDGTGEFTISPADESRPRGTSVILHLKPETKEFLEPWRVKSVVKRFSGFIPQPIRLDGEVLNDQKAIWLEPRNQVTEEEHTRFFRHLSHREGETPLFHLHVAVDSPIQFRAVLYCPPTNFESIGFGKLEHGVQLCARRVLVQSNCQEILPGYLRFLHGLVDSEDLPLNISRETLQDNAVLRKIQNTLVKHVLDRLSKLAEEAPQTYETFYEQFGIILKEGIHTDFLNRDRIAKLLRFISTANEGEEADRKRTSLEQYVGRMREGQTQIYFLGGPDLNSIRKNPHLAYFKSRQLEVLLLPDPIDEFVITSLDRFDGKPLVSIDSARVELPPQTESTSADAQGKEATTDQPAVDPARLDRVLSLFKAALEGKVSEVRTSQRLLESPVGLIHAEGSLTTSMRKLLQMANRNLPESASNRILEVNPNAAIIRRFADLSVNPDHDDFIKQCARQLYANALLLEGVLDDPESMVGRITDLMEKAAQSRSPILTS</sequence>
<reference evidence="10 11" key="2">
    <citation type="journal article" date="2011" name="Stand. Genomic Sci.">
        <title>Complete genome sequence of Isosphaera pallida type strain (IS1B).</title>
        <authorList>
            <consortium name="US DOE Joint Genome Institute (JGI-PGF)"/>
            <person name="Goker M."/>
            <person name="Cleland D."/>
            <person name="Saunders E."/>
            <person name="Lapidus A."/>
            <person name="Nolan M."/>
            <person name="Lucas S."/>
            <person name="Hammon N."/>
            <person name="Deshpande S."/>
            <person name="Cheng J.F."/>
            <person name="Tapia R."/>
            <person name="Han C."/>
            <person name="Goodwin L."/>
            <person name="Pitluck S."/>
            <person name="Liolios K."/>
            <person name="Pagani I."/>
            <person name="Ivanova N."/>
            <person name="Mavromatis K."/>
            <person name="Pati A."/>
            <person name="Chen A."/>
            <person name="Palaniappan K."/>
            <person name="Land M."/>
            <person name="Hauser L."/>
            <person name="Chang Y.J."/>
            <person name="Jeffries C.D."/>
            <person name="Detter J.C."/>
            <person name="Beck B."/>
            <person name="Woyke T."/>
            <person name="Bristow J."/>
            <person name="Eisen J.A."/>
            <person name="Markowitz V."/>
            <person name="Hugenholtz P."/>
            <person name="Kyrpides N.C."/>
            <person name="Klenk H.P."/>
        </authorList>
    </citation>
    <scope>NUCLEOTIDE SEQUENCE [LARGE SCALE GENOMIC DNA]</scope>
    <source>
        <strain evidence="11">ATCC 43644 / DSM 9630 / IS1B</strain>
    </source>
</reference>
<dbReference type="SUPFAM" id="SSF54211">
    <property type="entry name" value="Ribosomal protein S5 domain 2-like"/>
    <property type="match status" value="1"/>
</dbReference>
<evidence type="ECO:0000256" key="2">
    <source>
        <dbReference type="ARBA" id="ARBA00022490"/>
    </source>
</evidence>
<dbReference type="GO" id="GO:0140662">
    <property type="term" value="F:ATP-dependent protein folding chaperone"/>
    <property type="evidence" value="ECO:0007669"/>
    <property type="project" value="InterPro"/>
</dbReference>
<protein>
    <recommendedName>
        <fullName evidence="7">Chaperone protein HtpG</fullName>
    </recommendedName>
    <alternativeName>
        <fullName evidence="7">Heat shock protein HtpG</fullName>
    </alternativeName>
    <alternativeName>
        <fullName evidence="7">High temperature protein G</fullName>
    </alternativeName>
</protein>
<dbReference type="KEGG" id="ipa:Isop_2835"/>
<dbReference type="Proteomes" id="UP000008631">
    <property type="component" value="Chromosome"/>
</dbReference>
<feature type="binding site" evidence="8">
    <location>
        <position position="84"/>
    </location>
    <ligand>
        <name>ATP</name>
        <dbReference type="ChEBI" id="CHEBI:30616"/>
    </ligand>
</feature>
<evidence type="ECO:0000256" key="1">
    <source>
        <dbReference type="ARBA" id="ARBA00008239"/>
    </source>
</evidence>
<dbReference type="Gene3D" id="3.30.230.80">
    <property type="match status" value="1"/>
</dbReference>
<dbReference type="NCBIfam" id="NF003555">
    <property type="entry name" value="PRK05218.1"/>
    <property type="match status" value="1"/>
</dbReference>
<dbReference type="Gene3D" id="3.40.50.11260">
    <property type="match status" value="1"/>
</dbReference>
<name>E8R150_ISOPI</name>
<keyword evidence="2 7" id="KW-0963">Cytoplasm</keyword>
<dbReference type="FunCoup" id="E8R150">
    <property type="interactions" value="419"/>
</dbReference>
<feature type="binding site" evidence="8">
    <location>
        <begin position="104"/>
        <end position="105"/>
    </location>
    <ligand>
        <name>ATP</name>
        <dbReference type="ChEBI" id="CHEBI:30616"/>
    </ligand>
</feature>
<comment type="similarity">
    <text evidence="1 7">Belongs to the heat shock protein 90 family.</text>
</comment>
<keyword evidence="4 7" id="KW-0067">ATP-binding</keyword>
<dbReference type="InterPro" id="IPR020568">
    <property type="entry name" value="Ribosomal_Su5_D2-typ_SF"/>
</dbReference>
<dbReference type="Gene3D" id="1.20.120.790">
    <property type="entry name" value="Heat shock protein 90, C-terminal domain"/>
    <property type="match status" value="1"/>
</dbReference>
<evidence type="ECO:0000313" key="11">
    <source>
        <dbReference type="Proteomes" id="UP000008631"/>
    </source>
</evidence>
<feature type="binding site" evidence="8">
    <location>
        <begin position="128"/>
        <end position="133"/>
    </location>
    <ligand>
        <name>ATP</name>
        <dbReference type="ChEBI" id="CHEBI:30616"/>
    </ligand>
</feature>
<dbReference type="InterPro" id="IPR020575">
    <property type="entry name" value="Hsp90_N"/>
</dbReference>
<comment type="function">
    <text evidence="7">Molecular chaperone. Has ATPase activity.</text>
</comment>
<dbReference type="EMBL" id="CP002353">
    <property type="protein sequence ID" value="ADV63401.1"/>
    <property type="molecule type" value="Genomic_DNA"/>
</dbReference>
<dbReference type="OrthoDB" id="9802640at2"/>
<keyword evidence="11" id="KW-1185">Reference proteome</keyword>
<gene>
    <name evidence="7" type="primary">htpG</name>
    <name evidence="10" type="ordered locus">Isop_2835</name>
</gene>
<dbReference type="Pfam" id="PF00183">
    <property type="entry name" value="HSP90"/>
    <property type="match status" value="1"/>
</dbReference>
<feature type="region of interest" description="Disordered" evidence="9">
    <location>
        <begin position="485"/>
        <end position="509"/>
    </location>
</feature>
<dbReference type="HAMAP" id="MF_00505">
    <property type="entry name" value="HSP90"/>
    <property type="match status" value="1"/>
</dbReference>
<dbReference type="RefSeq" id="WP_013565689.1">
    <property type="nucleotide sequence ID" value="NC_014962.1"/>
</dbReference>
<dbReference type="PRINTS" id="PR00775">
    <property type="entry name" value="HEATSHOCK90"/>
</dbReference>
<dbReference type="CDD" id="cd16927">
    <property type="entry name" value="HATPase_Hsp90-like"/>
    <property type="match status" value="1"/>
</dbReference>
<evidence type="ECO:0000313" key="10">
    <source>
        <dbReference type="EMBL" id="ADV63401.1"/>
    </source>
</evidence>
<dbReference type="SUPFAM" id="SSF110942">
    <property type="entry name" value="HSP90 C-terminal domain"/>
    <property type="match status" value="1"/>
</dbReference>
<reference key="1">
    <citation type="submission" date="2010-11" db="EMBL/GenBank/DDBJ databases">
        <title>The complete sequence of chromosome of Isophaera pallida ATCC 43644.</title>
        <authorList>
            <consortium name="US DOE Joint Genome Institute (JGI-PGF)"/>
            <person name="Lucas S."/>
            <person name="Copeland A."/>
            <person name="Lapidus A."/>
            <person name="Bruce D."/>
            <person name="Goodwin L."/>
            <person name="Pitluck S."/>
            <person name="Kyrpides N."/>
            <person name="Mavromatis K."/>
            <person name="Pagani I."/>
            <person name="Ivanova N."/>
            <person name="Saunders E."/>
            <person name="Brettin T."/>
            <person name="Detter J.C."/>
            <person name="Han C."/>
            <person name="Tapia R."/>
            <person name="Land M."/>
            <person name="Hauser L."/>
            <person name="Markowitz V."/>
            <person name="Cheng J.-F."/>
            <person name="Hugenholtz P."/>
            <person name="Woyke T."/>
            <person name="Wu D."/>
            <person name="Eisen J.A."/>
        </authorList>
    </citation>
    <scope>NUCLEOTIDE SEQUENCE</scope>
    <source>
        <strain>ATCC 43644</strain>
    </source>
</reference>
<dbReference type="Pfam" id="PF13589">
    <property type="entry name" value="HATPase_c_3"/>
    <property type="match status" value="1"/>
</dbReference>
<dbReference type="FunFam" id="3.30.565.10:FF:000357">
    <property type="entry name" value="Heat shock protein HSP 90-beta"/>
    <property type="match status" value="1"/>
</dbReference>
<feature type="region of interest" description="C" evidence="7">
    <location>
        <begin position="560"/>
        <end position="647"/>
    </location>
</feature>
<dbReference type="Gene3D" id="3.30.565.10">
    <property type="entry name" value="Histidine kinase-like ATPase, C-terminal domain"/>
    <property type="match status" value="1"/>
</dbReference>
<evidence type="ECO:0000256" key="9">
    <source>
        <dbReference type="SAM" id="MobiDB-lite"/>
    </source>
</evidence>
<dbReference type="GO" id="GO:0016887">
    <property type="term" value="F:ATP hydrolysis activity"/>
    <property type="evidence" value="ECO:0007669"/>
    <property type="project" value="InterPro"/>
</dbReference>
<dbReference type="HOGENOM" id="CLU_006684_3_0_0"/>
<dbReference type="STRING" id="575540.Isop_2835"/>
<organism evidence="10 11">
    <name type="scientific">Isosphaera pallida (strain ATCC 43644 / DSM 9630 / IS1B)</name>
    <dbReference type="NCBI Taxonomy" id="575540"/>
    <lineage>
        <taxon>Bacteria</taxon>
        <taxon>Pseudomonadati</taxon>
        <taxon>Planctomycetota</taxon>
        <taxon>Planctomycetia</taxon>
        <taxon>Isosphaerales</taxon>
        <taxon>Isosphaeraceae</taxon>
        <taxon>Isosphaera</taxon>
    </lineage>
</organism>
<dbReference type="GO" id="GO:0005737">
    <property type="term" value="C:cytoplasm"/>
    <property type="evidence" value="ECO:0007669"/>
    <property type="project" value="UniProtKB-SubCell"/>
</dbReference>
<feature type="binding site" evidence="8">
    <location>
        <position position="97"/>
    </location>
    <ligand>
        <name>ATP</name>
        <dbReference type="ChEBI" id="CHEBI:30616"/>
    </ligand>
</feature>
<accession>E8R150</accession>
<comment type="subcellular location">
    <subcellularLocation>
        <location evidence="7">Cytoplasm</location>
    </subcellularLocation>
</comment>
<dbReference type="AlphaFoldDB" id="E8R150"/>
<comment type="subunit">
    <text evidence="7">Homodimer.</text>
</comment>
<feature type="binding site" evidence="8">
    <location>
        <position position="179"/>
    </location>
    <ligand>
        <name>ATP</name>
        <dbReference type="ChEBI" id="CHEBI:30616"/>
    </ligand>
</feature>
<evidence type="ECO:0000256" key="5">
    <source>
        <dbReference type="ARBA" id="ARBA00023016"/>
    </source>
</evidence>
<feature type="binding site" evidence="8">
    <location>
        <position position="43"/>
    </location>
    <ligand>
        <name>ATP</name>
        <dbReference type="ChEBI" id="CHEBI:30616"/>
    </ligand>
</feature>
<evidence type="ECO:0000256" key="8">
    <source>
        <dbReference type="PIRSR" id="PIRSR002583-1"/>
    </source>
</evidence>
<dbReference type="GO" id="GO:0005524">
    <property type="term" value="F:ATP binding"/>
    <property type="evidence" value="ECO:0007669"/>
    <property type="project" value="UniProtKB-UniRule"/>
</dbReference>
<dbReference type="GO" id="GO:0051082">
    <property type="term" value="F:unfolded protein binding"/>
    <property type="evidence" value="ECO:0007669"/>
    <property type="project" value="UniProtKB-UniRule"/>
</dbReference>